<dbReference type="AlphaFoldDB" id="A0A9X2P7C5"/>
<feature type="domain" description="Fibrobacter succinogenes major paralogous" evidence="2">
    <location>
        <begin position="522"/>
        <end position="703"/>
    </location>
</feature>
<name>A0A9X2P7C5_9BACT</name>
<feature type="signal peptide" evidence="1">
    <location>
        <begin position="1"/>
        <end position="22"/>
    </location>
</feature>
<dbReference type="PROSITE" id="PS51257">
    <property type="entry name" value="PROKAR_LIPOPROTEIN"/>
    <property type="match status" value="1"/>
</dbReference>
<keyword evidence="1" id="KW-0732">Signal</keyword>
<accession>A0A9X2P7C5</accession>
<dbReference type="Pfam" id="PF09603">
    <property type="entry name" value="Fib_succ_major"/>
    <property type="match status" value="1"/>
</dbReference>
<evidence type="ECO:0000259" key="2">
    <source>
        <dbReference type="Pfam" id="PF09603"/>
    </source>
</evidence>
<keyword evidence="4" id="KW-1185">Reference proteome</keyword>
<evidence type="ECO:0000256" key="1">
    <source>
        <dbReference type="SAM" id="SignalP"/>
    </source>
</evidence>
<evidence type="ECO:0000313" key="4">
    <source>
        <dbReference type="Proteomes" id="UP001142175"/>
    </source>
</evidence>
<organism evidence="3 4">
    <name type="scientific">Aquiflexum gelatinilyticum</name>
    <dbReference type="NCBI Taxonomy" id="2961943"/>
    <lineage>
        <taxon>Bacteria</taxon>
        <taxon>Pseudomonadati</taxon>
        <taxon>Bacteroidota</taxon>
        <taxon>Cytophagia</taxon>
        <taxon>Cytophagales</taxon>
        <taxon>Cyclobacteriaceae</taxon>
        <taxon>Aquiflexum</taxon>
    </lineage>
</organism>
<sequence>MKKNAFALIGLLFLLMVSFSCSDEETTPTVPVINDPNYTLNKPKDQVYPYEIVSVEVSGLSDLKTEYDGKFGSLAIKLSKGTGNNLVFLVPDINEGKQTFELSLNSNKKTLDFTVLKLPDLGNPETVLAGILTGAKGQLTSMDQNPGLSDQVAKQQEWVTLFEQEIAKLSTKERLETIGVLKINNLFRTLSANPSGKYAWACTAESGEVFLKYLNEVVFDQSMVDKLVQAPSNAVAKAAAITAVLNMRSNFIQLKEQALKVTDCKVLRTIGIDESGARVLAVSNDTPVKFESGKAFALKIYGSYQALNQGDKTSTIALLTQLSSGIEKIGEHVDKVITATAALKSRFSLSQPNLESGDKMQLPTNPEKEVKPIDNPVAKAENISSDQVTLKSIASLAEAISINFESKKGGDQAFTFDLTLEDGPLKVKKTVNASILLNCTLAVTVNVSGGSATLQVTGGLAPFTYTWSNNGTGNSQTGLNPGNYTIKVTDALGCEVTKEFTVQEEAMVGTVTDVDGNQYATIKIGTQVWMAENLKTSKFADGTDIPNVTTNAQWMAQTTAAFSYYNNDVTNNEKYGKLYNWYAATCCAICPQGWHVPTQEDWEKMRSFLLPNSGNKLKSITGWRESEIAGTQGTNESGFNALPGGVRGFGGNFFSLTEYGHWWMNKSTNATTAPYIILSFNQSIVSQSNFNPKWNGAAIRCVKD</sequence>
<comment type="caution">
    <text evidence="3">The sequence shown here is derived from an EMBL/GenBank/DDBJ whole genome shotgun (WGS) entry which is preliminary data.</text>
</comment>
<dbReference type="InterPro" id="IPR011871">
    <property type="entry name" value="Fib_succ_major"/>
</dbReference>
<protein>
    <recommendedName>
        <fullName evidence="2">Fibrobacter succinogenes major paralogous domain-containing protein</fullName>
    </recommendedName>
</protein>
<proteinExistence type="predicted"/>
<dbReference type="Proteomes" id="UP001142175">
    <property type="component" value="Unassembled WGS sequence"/>
</dbReference>
<evidence type="ECO:0000313" key="3">
    <source>
        <dbReference type="EMBL" id="MCR9017423.1"/>
    </source>
</evidence>
<dbReference type="EMBL" id="JANSUY010000029">
    <property type="protein sequence ID" value="MCR9017423.1"/>
    <property type="molecule type" value="Genomic_DNA"/>
</dbReference>
<gene>
    <name evidence="3" type="ORF">NU887_20470</name>
</gene>
<dbReference type="NCBIfam" id="TIGR02145">
    <property type="entry name" value="Fib_succ_major"/>
    <property type="match status" value="1"/>
</dbReference>
<reference evidence="3" key="1">
    <citation type="submission" date="2022-08" db="EMBL/GenBank/DDBJ databases">
        <authorList>
            <person name="Zhang D."/>
        </authorList>
    </citation>
    <scope>NUCLEOTIDE SEQUENCE</scope>
    <source>
        <strain evidence="3">XJ19-11</strain>
    </source>
</reference>
<dbReference type="RefSeq" id="WP_258425258.1">
    <property type="nucleotide sequence ID" value="NZ_JANSUY010000029.1"/>
</dbReference>
<dbReference type="Gene3D" id="2.60.40.740">
    <property type="match status" value="1"/>
</dbReference>
<feature type="chain" id="PRO_5040857196" description="Fibrobacter succinogenes major paralogous domain-containing protein" evidence="1">
    <location>
        <begin position="23"/>
        <end position="704"/>
    </location>
</feature>